<dbReference type="RefSeq" id="WP_189823804.1">
    <property type="nucleotide sequence ID" value="NZ_BMVC01000004.1"/>
</dbReference>
<evidence type="ECO:0000313" key="4">
    <source>
        <dbReference type="Proteomes" id="UP000638353"/>
    </source>
</evidence>
<dbReference type="Pfam" id="PF00582">
    <property type="entry name" value="Usp"/>
    <property type="match status" value="2"/>
</dbReference>
<gene>
    <name evidence="3" type="ORF">GCM10010334_27080</name>
</gene>
<evidence type="ECO:0000256" key="1">
    <source>
        <dbReference type="ARBA" id="ARBA00008791"/>
    </source>
</evidence>
<dbReference type="InterPro" id="IPR006015">
    <property type="entry name" value="Universal_stress_UspA"/>
</dbReference>
<dbReference type="InterPro" id="IPR006016">
    <property type="entry name" value="UspA"/>
</dbReference>
<dbReference type="PANTHER" id="PTHR46268">
    <property type="entry name" value="STRESS RESPONSE PROTEIN NHAX"/>
    <property type="match status" value="1"/>
</dbReference>
<dbReference type="EMBL" id="BMVC01000004">
    <property type="protein sequence ID" value="GHC91748.1"/>
    <property type="molecule type" value="Genomic_DNA"/>
</dbReference>
<dbReference type="InterPro" id="IPR014729">
    <property type="entry name" value="Rossmann-like_a/b/a_fold"/>
</dbReference>
<evidence type="ECO:0000259" key="2">
    <source>
        <dbReference type="Pfam" id="PF00582"/>
    </source>
</evidence>
<sequence length="295" mass="31687">MLQFQPIVAGLDGSRESVAAAHWAAREAQRRSLPLRLVHAWEGLPVPEESAGLPELRVPQYWARRVLRNAVEQLTEAYPQVYISAEQIAKPPTAALVSEAARAELVVLGNHGFGGPSGLLTGSVAMAVVTHARTPVVLVRAGCSTADELLPGGEGGTNGAAPYREVAVALDLAHTCDSLLEFAFEEARSRATVLRPVHVWYLASRQAPDGEAGREAAWALETVLEPWREKFPSVEVHPRSVQGRPAQEVMEAARDAGLLVIGRQVRHAALGSHLGRVAHAAIHHVRCPVAVVPHD</sequence>
<evidence type="ECO:0000313" key="3">
    <source>
        <dbReference type="EMBL" id="GHC91748.1"/>
    </source>
</evidence>
<comment type="caution">
    <text evidence="3">The sequence shown here is derived from an EMBL/GenBank/DDBJ whole genome shotgun (WGS) entry which is preliminary data.</text>
</comment>
<comment type="similarity">
    <text evidence="1">Belongs to the universal stress protein A family.</text>
</comment>
<feature type="domain" description="UspA" evidence="2">
    <location>
        <begin position="4"/>
        <end position="140"/>
    </location>
</feature>
<dbReference type="Proteomes" id="UP000638353">
    <property type="component" value="Unassembled WGS sequence"/>
</dbReference>
<organism evidence="3 4">
    <name type="scientific">Streptomyces finlayi</name>
    <dbReference type="NCBI Taxonomy" id="67296"/>
    <lineage>
        <taxon>Bacteria</taxon>
        <taxon>Bacillati</taxon>
        <taxon>Actinomycetota</taxon>
        <taxon>Actinomycetes</taxon>
        <taxon>Kitasatosporales</taxon>
        <taxon>Streptomycetaceae</taxon>
        <taxon>Streptomyces</taxon>
    </lineage>
</organism>
<reference evidence="3" key="1">
    <citation type="journal article" date="2014" name="Int. J. Syst. Evol. Microbiol.">
        <title>Complete genome sequence of Corynebacterium casei LMG S-19264T (=DSM 44701T), isolated from a smear-ripened cheese.</title>
        <authorList>
            <consortium name="US DOE Joint Genome Institute (JGI-PGF)"/>
            <person name="Walter F."/>
            <person name="Albersmeier A."/>
            <person name="Kalinowski J."/>
            <person name="Ruckert C."/>
        </authorList>
    </citation>
    <scope>NUCLEOTIDE SEQUENCE</scope>
    <source>
        <strain evidence="3">JCM 4637</strain>
    </source>
</reference>
<feature type="domain" description="UspA" evidence="2">
    <location>
        <begin position="163"/>
        <end position="293"/>
    </location>
</feature>
<accession>A0A918WX31</accession>
<dbReference type="AlphaFoldDB" id="A0A918WX31"/>
<proteinExistence type="inferred from homology"/>
<dbReference type="PANTHER" id="PTHR46268:SF6">
    <property type="entry name" value="UNIVERSAL STRESS PROTEIN UP12"/>
    <property type="match status" value="1"/>
</dbReference>
<dbReference type="PRINTS" id="PR01438">
    <property type="entry name" value="UNVRSLSTRESS"/>
</dbReference>
<reference evidence="3" key="2">
    <citation type="submission" date="2020-09" db="EMBL/GenBank/DDBJ databases">
        <authorList>
            <person name="Sun Q."/>
            <person name="Ohkuma M."/>
        </authorList>
    </citation>
    <scope>NUCLEOTIDE SEQUENCE</scope>
    <source>
        <strain evidence="3">JCM 4637</strain>
    </source>
</reference>
<protein>
    <submittedName>
        <fullName evidence="3">Stress-inducible protein</fullName>
    </submittedName>
</protein>
<dbReference type="SUPFAM" id="SSF52402">
    <property type="entry name" value="Adenine nucleotide alpha hydrolases-like"/>
    <property type="match status" value="2"/>
</dbReference>
<dbReference type="Gene3D" id="3.40.50.620">
    <property type="entry name" value="HUPs"/>
    <property type="match status" value="2"/>
</dbReference>
<name>A0A918WX31_9ACTN</name>